<dbReference type="RefSeq" id="WP_084283033.1">
    <property type="nucleotide sequence ID" value="NZ_FWXJ01000004.1"/>
</dbReference>
<dbReference type="Gene3D" id="1.10.8.80">
    <property type="entry name" value="Magnesium chelatase subunit I, C-Terminal domain"/>
    <property type="match status" value="1"/>
</dbReference>
<proteinExistence type="inferred from homology"/>
<dbReference type="PANTHER" id="PTHR43473:SF2">
    <property type="entry name" value="MAGNESIUM-CHELATASE SUBUNIT CHLD, CHLOROPLASTIC"/>
    <property type="match status" value="1"/>
</dbReference>
<dbReference type="Pfam" id="PF17863">
    <property type="entry name" value="AAA_lid_2"/>
    <property type="match status" value="1"/>
</dbReference>
<dbReference type="PANTHER" id="PTHR43473">
    <property type="entry name" value="MAGNESIUM-CHELATASE SUBUNIT CHLD, CHLOROPLASTIC"/>
    <property type="match status" value="1"/>
</dbReference>
<gene>
    <name evidence="4" type="ORF">SAMN06296008_10459</name>
</gene>
<reference evidence="4 5" key="1">
    <citation type="submission" date="2017-04" db="EMBL/GenBank/DDBJ databases">
        <authorList>
            <person name="Afonso C.L."/>
            <person name="Miller P.J."/>
            <person name="Scott M.A."/>
            <person name="Spackman E."/>
            <person name="Goraichik I."/>
            <person name="Dimitrov K.M."/>
            <person name="Suarez D.L."/>
            <person name="Swayne D.E."/>
        </authorList>
    </citation>
    <scope>NUCLEOTIDE SEQUENCE [LARGE SCALE GENOMIC DNA]</scope>
    <source>
        <strain evidence="4 5">VK13</strain>
    </source>
</reference>
<sequence length="589" mass="64569">MKTEQAVQVWQDALLIAQLLSVDPHGFGGVWVKSSASDVRNRWWQFTQELFGKSRIVTVPSSVDDEALLGGIDLSKTLEHGSPVYQLGILENQQIRLLKLTMAERLRSASVSYITQSFDASSSNYGMAVFDESTPDEAGVAQKILDRCAFQIRFDGLSYFVIDPIEANTLPSIEKIQQDYQQLVIATETIESIVRTGLAFGITSIRAVLFVVKTVRALTAIRGVDVPTVEDIQTAIRLVFTHRITALPSMPEESEKDQAAEPPPPEPEQEPEPAPEEPHEPSETEQTDANDPKNIPQEDLEEMLIEAAKAYLPADILDSIVSGRVAHRAMQQQQGKSGSTQMSYVRGFPLPARKGVRKSGQKIDFLKTLQAASPWQKIRRQDPNQTMAFKILPEDIHIKRFEQRKTTLTLFVVDASGSSALERLSEAKGAVELLLAQCYVRRDEVALMTFRTNRAELILPPTRSLVRAKRLLTMMPGGGGTPLALAIHAAGNFLAQIQNNGQTPMMVLMTDARANVSLAGLGGREQAFTDALQAANVYRGFGIKSILVDTAIMPQANAKLVADALGAFYVPLPQGKSAKVAAVAKQLSK</sequence>
<evidence type="ECO:0000313" key="5">
    <source>
        <dbReference type="Proteomes" id="UP000192708"/>
    </source>
</evidence>
<name>A0A1W1Z0B1_9BURK</name>
<dbReference type="SUPFAM" id="SSF52540">
    <property type="entry name" value="P-loop containing nucleoside triphosphate hydrolases"/>
    <property type="match status" value="1"/>
</dbReference>
<evidence type="ECO:0000256" key="2">
    <source>
        <dbReference type="SAM" id="MobiDB-lite"/>
    </source>
</evidence>
<dbReference type="Pfam" id="PF13519">
    <property type="entry name" value="VWA_2"/>
    <property type="match status" value="1"/>
</dbReference>
<comment type="similarity">
    <text evidence="1">Belongs to the Mg-chelatase subunits D/I family.</text>
</comment>
<feature type="region of interest" description="Disordered" evidence="2">
    <location>
        <begin position="247"/>
        <end position="294"/>
    </location>
</feature>
<dbReference type="CDD" id="cd01451">
    <property type="entry name" value="vWA_Magnesium_chelatase"/>
    <property type="match status" value="1"/>
</dbReference>
<dbReference type="InterPro" id="IPR002035">
    <property type="entry name" value="VWF_A"/>
</dbReference>
<dbReference type="SUPFAM" id="SSF53300">
    <property type="entry name" value="vWA-like"/>
    <property type="match status" value="1"/>
</dbReference>
<dbReference type="AlphaFoldDB" id="A0A1W1Z0B1"/>
<dbReference type="InterPro" id="IPR036465">
    <property type="entry name" value="vWFA_dom_sf"/>
</dbReference>
<dbReference type="EMBL" id="FWXJ01000004">
    <property type="protein sequence ID" value="SMC41869.1"/>
    <property type="molecule type" value="Genomic_DNA"/>
</dbReference>
<evidence type="ECO:0000256" key="1">
    <source>
        <dbReference type="ARBA" id="ARBA00005799"/>
    </source>
</evidence>
<feature type="domain" description="VWFA" evidence="3">
    <location>
        <begin position="408"/>
        <end position="548"/>
    </location>
</feature>
<dbReference type="Gene3D" id="3.40.50.410">
    <property type="entry name" value="von Willebrand factor, type A domain"/>
    <property type="match status" value="1"/>
</dbReference>
<dbReference type="InterPro" id="IPR041702">
    <property type="entry name" value="BchD/ChlD_VWA"/>
</dbReference>
<accession>A0A1W1Z0B1</accession>
<protein>
    <submittedName>
        <fullName evidence="4">Protoporphyrin IX magnesium-chelatase</fullName>
    </submittedName>
</protein>
<dbReference type="InterPro" id="IPR027417">
    <property type="entry name" value="P-loop_NTPase"/>
</dbReference>
<dbReference type="SMART" id="SM00327">
    <property type="entry name" value="VWA"/>
    <property type="match status" value="1"/>
</dbReference>
<evidence type="ECO:0000313" key="4">
    <source>
        <dbReference type="EMBL" id="SMC41869.1"/>
    </source>
</evidence>
<dbReference type="PROSITE" id="PS50234">
    <property type="entry name" value="VWFA"/>
    <property type="match status" value="1"/>
</dbReference>
<keyword evidence="5" id="KW-1185">Reference proteome</keyword>
<dbReference type="STRING" id="1938817.SAMN06296008_10459"/>
<organism evidence="4 5">
    <name type="scientific">Polynucleobacter kasalickyi</name>
    <dbReference type="NCBI Taxonomy" id="1938817"/>
    <lineage>
        <taxon>Bacteria</taxon>
        <taxon>Pseudomonadati</taxon>
        <taxon>Pseudomonadota</taxon>
        <taxon>Betaproteobacteria</taxon>
        <taxon>Burkholderiales</taxon>
        <taxon>Burkholderiaceae</taxon>
        <taxon>Polynucleobacter</taxon>
    </lineage>
</organism>
<dbReference type="Proteomes" id="UP000192708">
    <property type="component" value="Unassembled WGS sequence"/>
</dbReference>
<dbReference type="OrthoDB" id="9775079at2"/>
<dbReference type="InterPro" id="IPR041628">
    <property type="entry name" value="ChlI/MoxR_AAA_lid"/>
</dbReference>
<evidence type="ECO:0000259" key="3">
    <source>
        <dbReference type="PROSITE" id="PS50234"/>
    </source>
</evidence>